<dbReference type="GeneID" id="84816457"/>
<sequence>MYPFDWREVLLYLLPIVYVILFDRFFREAMASFAFYKFSLAEMLLPMWWVLIHGFSSFIFGFSLGLLTLYLTLIILVVHLYDYIRRIEVFSYRRYLHQASRVVFLSFSSMLLGLMLLRIASLWIL</sequence>
<feature type="transmembrane region" description="Helical" evidence="1">
    <location>
        <begin position="33"/>
        <end position="52"/>
    </location>
</feature>
<keyword evidence="1" id="KW-0472">Membrane</keyword>
<dbReference type="RefSeq" id="WP_035363878.1">
    <property type="nucleotide sequence ID" value="NZ_CAJPUI010000001.1"/>
</dbReference>
<feature type="transmembrane region" description="Helical" evidence="1">
    <location>
        <begin position="102"/>
        <end position="124"/>
    </location>
</feature>
<comment type="caution">
    <text evidence="2">The sequence shown here is derived from an EMBL/GenBank/DDBJ whole genome shotgun (WGS) entry which is preliminary data.</text>
</comment>
<evidence type="ECO:0000256" key="1">
    <source>
        <dbReference type="SAM" id="Phobius"/>
    </source>
</evidence>
<keyword evidence="1" id="KW-1133">Transmembrane helix</keyword>
<feature type="transmembrane region" description="Helical" evidence="1">
    <location>
        <begin position="6"/>
        <end position="26"/>
    </location>
</feature>
<feature type="transmembrane region" description="Helical" evidence="1">
    <location>
        <begin position="58"/>
        <end position="81"/>
    </location>
</feature>
<evidence type="ECO:0000313" key="2">
    <source>
        <dbReference type="EMBL" id="MBF0934995.1"/>
    </source>
</evidence>
<dbReference type="Proteomes" id="UP000757900">
    <property type="component" value="Unassembled WGS sequence"/>
</dbReference>
<proteinExistence type="predicted"/>
<protein>
    <recommendedName>
        <fullName evidence="4">DUF3397 domain-containing protein</fullName>
    </recommendedName>
</protein>
<name>A0A929MUQ8_ABIDE</name>
<reference evidence="2" key="1">
    <citation type="submission" date="2020-04" db="EMBL/GenBank/DDBJ databases">
        <title>Deep metagenomics examines the oral microbiome during advanced dental caries in children, revealing novel taxa and co-occurrences with host molecules.</title>
        <authorList>
            <person name="Baker J.L."/>
            <person name="Morton J.T."/>
            <person name="Dinis M."/>
            <person name="Alvarez R."/>
            <person name="Tran N.C."/>
            <person name="Knight R."/>
            <person name="Edlund A."/>
        </authorList>
    </citation>
    <scope>NUCLEOTIDE SEQUENCE</scope>
    <source>
        <strain evidence="2">JCVI_23_bin.16</strain>
    </source>
</reference>
<keyword evidence="1" id="KW-0812">Transmembrane</keyword>
<organism evidence="2 3">
    <name type="scientific">Abiotrophia defectiva</name>
    <name type="common">Streptococcus defectivus</name>
    <dbReference type="NCBI Taxonomy" id="46125"/>
    <lineage>
        <taxon>Bacteria</taxon>
        <taxon>Bacillati</taxon>
        <taxon>Bacillota</taxon>
        <taxon>Bacilli</taxon>
        <taxon>Lactobacillales</taxon>
        <taxon>Aerococcaceae</taxon>
        <taxon>Abiotrophia</taxon>
    </lineage>
</organism>
<gene>
    <name evidence="2" type="ORF">HXK00_05045</name>
</gene>
<accession>A0A929MUQ8</accession>
<evidence type="ECO:0008006" key="4">
    <source>
        <dbReference type="Google" id="ProtNLM"/>
    </source>
</evidence>
<dbReference type="EMBL" id="JABZFV010000106">
    <property type="protein sequence ID" value="MBF0934995.1"/>
    <property type="molecule type" value="Genomic_DNA"/>
</dbReference>
<dbReference type="AlphaFoldDB" id="A0A929MUQ8"/>
<evidence type="ECO:0000313" key="3">
    <source>
        <dbReference type="Proteomes" id="UP000757900"/>
    </source>
</evidence>